<name>A0A1W1BM17_9ZZZZ</name>
<dbReference type="Pfam" id="PF05816">
    <property type="entry name" value="TelA"/>
    <property type="match status" value="1"/>
</dbReference>
<dbReference type="EMBL" id="FPHN01000037">
    <property type="protein sequence ID" value="SFV54579.1"/>
    <property type="molecule type" value="Genomic_DNA"/>
</dbReference>
<dbReference type="AlphaFoldDB" id="A0A1W1BM17"/>
<sequence length="384" mass="43951">METKTKEIIEATIDENIKTKSEKLPTIQPEEQSQLEKALSELDFNDRNSIIYFGASAQEELDDISNRMIDGVKNKDTGAAGMVLNEMVAAIKGFDIEELNPNKSLPWYKKLFGGVKPLTKFIQGYEEVRDQIDMIANNLEEHKSTLMRDVVSLDKLYEANLNYFRKLELYIEAGEIKKAELEKDIIPEYEKKAEDNEMMAIQELKEIRAFHDDLERRIHDLRLSRQVAMQSLPSIRLIQENDKSLINKISSTLVNTVPLWRNQLAQTVTIFRSHESAKALKDATDLTNELLEKNAEGLRDANREVRTQMERGVFDIESIKKANNTLIETLNDSLKIADAGKEARTKALIELEKTEHELKEALLATKSKMEVIPNNTLDDLSKEK</sequence>
<gene>
    <name evidence="1" type="ORF">MNB_SV-14-1576</name>
</gene>
<protein>
    <submittedName>
        <fullName evidence="1">Tellurite resistance protein</fullName>
    </submittedName>
</protein>
<dbReference type="PANTHER" id="PTHR38432">
    <property type="entry name" value="TELA-LIKE PROTEIN SAOUHSC_01408"/>
    <property type="match status" value="1"/>
</dbReference>
<accession>A0A1W1BM17</accession>
<evidence type="ECO:0000313" key="1">
    <source>
        <dbReference type="EMBL" id="SFV54579.1"/>
    </source>
</evidence>
<dbReference type="PIRSF" id="PIRSF026508">
    <property type="entry name" value="TelA"/>
    <property type="match status" value="1"/>
</dbReference>
<reference evidence="1" key="1">
    <citation type="submission" date="2016-10" db="EMBL/GenBank/DDBJ databases">
        <authorList>
            <person name="de Groot N.N."/>
        </authorList>
    </citation>
    <scope>NUCLEOTIDE SEQUENCE</scope>
</reference>
<proteinExistence type="predicted"/>
<organism evidence="1">
    <name type="scientific">hydrothermal vent metagenome</name>
    <dbReference type="NCBI Taxonomy" id="652676"/>
    <lineage>
        <taxon>unclassified sequences</taxon>
        <taxon>metagenomes</taxon>
        <taxon>ecological metagenomes</taxon>
    </lineage>
</organism>
<dbReference type="PANTHER" id="PTHR38432:SF1">
    <property type="entry name" value="TELA-LIKE PROTEIN SAOUHSC_01408"/>
    <property type="match status" value="1"/>
</dbReference>
<dbReference type="InterPro" id="IPR008863">
    <property type="entry name" value="Toxic_anion-R_TelA"/>
</dbReference>